<dbReference type="InterPro" id="IPR001680">
    <property type="entry name" value="WD40_rpt"/>
</dbReference>
<organism evidence="3 4">
    <name type="scientific">Lupinus angustifolius</name>
    <name type="common">Narrow-leaved blue lupine</name>
    <dbReference type="NCBI Taxonomy" id="3871"/>
    <lineage>
        <taxon>Eukaryota</taxon>
        <taxon>Viridiplantae</taxon>
        <taxon>Streptophyta</taxon>
        <taxon>Embryophyta</taxon>
        <taxon>Tracheophyta</taxon>
        <taxon>Spermatophyta</taxon>
        <taxon>Magnoliopsida</taxon>
        <taxon>eudicotyledons</taxon>
        <taxon>Gunneridae</taxon>
        <taxon>Pentapetalae</taxon>
        <taxon>rosids</taxon>
        <taxon>fabids</taxon>
        <taxon>Fabales</taxon>
        <taxon>Fabaceae</taxon>
        <taxon>Papilionoideae</taxon>
        <taxon>50 kb inversion clade</taxon>
        <taxon>genistoids sensu lato</taxon>
        <taxon>core genistoids</taxon>
        <taxon>Genisteae</taxon>
        <taxon>Lupinus</taxon>
    </lineage>
</organism>
<proteinExistence type="predicted"/>
<dbReference type="Proteomes" id="UP000188354">
    <property type="component" value="Chromosome LG07"/>
</dbReference>
<dbReference type="Gene3D" id="2.130.10.10">
    <property type="entry name" value="YVTN repeat-like/Quinoprotein amine dehydrogenase"/>
    <property type="match status" value="1"/>
</dbReference>
<dbReference type="SMART" id="SM00320">
    <property type="entry name" value="WD40"/>
    <property type="match status" value="3"/>
</dbReference>
<dbReference type="PANTHER" id="PTHR33984">
    <property type="entry name" value="OS02G0717600 PROTEIN"/>
    <property type="match status" value="1"/>
</dbReference>
<keyword evidence="1" id="KW-0853">WD repeat</keyword>
<dbReference type="PROSITE" id="PS50082">
    <property type="entry name" value="WD_REPEATS_2"/>
    <property type="match status" value="1"/>
</dbReference>
<dbReference type="SUPFAM" id="SSF50978">
    <property type="entry name" value="WD40 repeat-like"/>
    <property type="match status" value="1"/>
</dbReference>
<feature type="region of interest" description="Disordered" evidence="2">
    <location>
        <begin position="435"/>
        <end position="458"/>
    </location>
</feature>
<dbReference type="EMBL" id="CM007367">
    <property type="protein sequence ID" value="OIW08661.1"/>
    <property type="molecule type" value="Genomic_DNA"/>
</dbReference>
<dbReference type="InterPro" id="IPR015943">
    <property type="entry name" value="WD40/YVTN_repeat-like_dom_sf"/>
</dbReference>
<name>A0A4P1RDE0_LUPAN</name>
<evidence type="ECO:0000256" key="2">
    <source>
        <dbReference type="SAM" id="MobiDB-lite"/>
    </source>
</evidence>
<sequence length="885" mass="99776">MDLISQSRSDSITRDPKVLSIECLRGSYKAEEWTHDMLQTGDIVEEIRIGNFTNSMIRFRSPFKNGKNGVNKILQDSYKKKETSIIIRVRRGTHEFIELQACIVPNDFSLMKSYVLRSIKDPNYVLGFLDRSETECFNLQASRTTRMVNALTRTKLQDGYVSYQWEKRMQEMLPVPNSSNFLSILLLPKASDMEASRYNDVEDTLARANAWLNAAQASGVPIVFMNIQTESLLTKISGETASSTVNAGSLSDLSNVANVSLYGFEDYHGVDIGVVRAIRLWYAPIGGEFSIEIKLKEDDTKLGFAISRTEEGFIFISSVIDDDRENVAATRSGLSNLYNLAKSTSRLLVVSRLSNQRVLPWMVSSTGAIKCYDTVSLSQKLSLHRHTKVPILLHVFLWDRALASSSRPSTTTRLRDLSPPVLPLPIEVQLAHQPNDNQIQPWHSEASDSSDGSQPMQLERDTAGDISFRFQDFSLSSNWRKRGKMDKFLVPLKPSIEERVKPSHRRRWKRCSVELNGKFEPNYRHEMMNLLMRSYSEVGVFPHLYHQYEAVPCRSHMSRVVSEANGDGISLFRQGISAVDFDNKGIYLASVTKSGCLTVHDFEALYSQKRELTCLKEDESKHILHLSRNRQLDAVKWNPLNQDEVVCASVQSNEALIFDIGYVSSEPVEVLRTRQASTVHGSTIYKGLSDIAFTTNDPRIIASDTHGAINIWDRRVKALPCLELTSTSHDTLNSIQLNEENQIIFGAGRHGVVHVWDIRGGRASTTFQSLKEICHPPLTSFKLATLLEKIGSLKAQTDIVPKEIHSIDFNPSCLNQLAFHLNDGWEDMQGISRVNNQNNQNKFIPLSERVISCAAHPLYNAIVAGTERTSLLVISQRHESCRGED</sequence>
<protein>
    <submittedName>
        <fullName evidence="3">Uncharacterized protein</fullName>
    </submittedName>
</protein>
<feature type="repeat" description="WD" evidence="1">
    <location>
        <begin position="725"/>
        <end position="766"/>
    </location>
</feature>
<dbReference type="AlphaFoldDB" id="A0A4P1RDE0"/>
<evidence type="ECO:0000313" key="4">
    <source>
        <dbReference type="Proteomes" id="UP000188354"/>
    </source>
</evidence>
<reference evidence="3 4" key="1">
    <citation type="journal article" date="2017" name="Plant Biotechnol. J.">
        <title>A comprehensive draft genome sequence for lupin (Lupinus angustifolius), an emerging health food: insights into plant-microbe interactions and legume evolution.</title>
        <authorList>
            <person name="Hane J.K."/>
            <person name="Ming Y."/>
            <person name="Kamphuis L.G."/>
            <person name="Nelson M.N."/>
            <person name="Garg G."/>
            <person name="Atkins C.A."/>
            <person name="Bayer P.E."/>
            <person name="Bravo A."/>
            <person name="Bringans S."/>
            <person name="Cannon S."/>
            <person name="Edwards D."/>
            <person name="Foley R."/>
            <person name="Gao L.L."/>
            <person name="Harrison M.J."/>
            <person name="Huang W."/>
            <person name="Hurgobin B."/>
            <person name="Li S."/>
            <person name="Liu C.W."/>
            <person name="McGrath A."/>
            <person name="Morahan G."/>
            <person name="Murray J."/>
            <person name="Weller J."/>
            <person name="Jian J."/>
            <person name="Singh K.B."/>
        </authorList>
    </citation>
    <scope>NUCLEOTIDE SEQUENCE [LARGE SCALE GENOMIC DNA]</scope>
    <source>
        <strain evidence="4">cv. Tanjil</strain>
        <tissue evidence="3">Whole plant</tissue>
    </source>
</reference>
<dbReference type="InterPro" id="IPR036322">
    <property type="entry name" value="WD40_repeat_dom_sf"/>
</dbReference>
<evidence type="ECO:0000256" key="1">
    <source>
        <dbReference type="PROSITE-ProRule" id="PRU00221"/>
    </source>
</evidence>
<evidence type="ECO:0000313" key="3">
    <source>
        <dbReference type="EMBL" id="OIW08661.1"/>
    </source>
</evidence>
<accession>A0A4P1RDE0</accession>
<dbReference type="Gramene" id="OIW08661">
    <property type="protein sequence ID" value="OIW08661"/>
    <property type="gene ID" value="TanjilG_03337"/>
</dbReference>
<gene>
    <name evidence="3" type="ORF">TanjilG_03337</name>
</gene>
<feature type="compositionally biased region" description="Polar residues" evidence="2">
    <location>
        <begin position="435"/>
        <end position="456"/>
    </location>
</feature>
<keyword evidence="4" id="KW-1185">Reference proteome</keyword>
<dbReference type="PANTHER" id="PTHR33984:SF2">
    <property type="entry name" value="OS02G0717600 PROTEIN"/>
    <property type="match status" value="1"/>
</dbReference>
<dbReference type="STRING" id="3871.A0A4P1RDE0"/>